<dbReference type="GO" id="GO:0016020">
    <property type="term" value="C:membrane"/>
    <property type="evidence" value="ECO:0007669"/>
    <property type="project" value="UniProtKB-SubCell"/>
</dbReference>
<evidence type="ECO:0000259" key="5">
    <source>
        <dbReference type="PROSITE" id="PS50111"/>
    </source>
</evidence>
<dbReference type="AlphaFoldDB" id="A0AA51X707"/>
<dbReference type="GO" id="GO:0006935">
    <property type="term" value="P:chemotaxis"/>
    <property type="evidence" value="ECO:0007669"/>
    <property type="project" value="InterPro"/>
</dbReference>
<reference evidence="6 7" key="1">
    <citation type="submission" date="2023-08" db="EMBL/GenBank/DDBJ databases">
        <title>Pleionea litopenaei sp. nov., isolated from stomach of juvenile Litopenaeus vannamei.</title>
        <authorList>
            <person name="Rho A.M."/>
            <person name="Hwang C.Y."/>
        </authorList>
    </citation>
    <scope>NUCLEOTIDE SEQUENCE [LARGE SCALE GENOMIC DNA]</scope>
    <source>
        <strain evidence="6 7">HL-JVS1</strain>
    </source>
</reference>
<evidence type="ECO:0000256" key="3">
    <source>
        <dbReference type="ARBA" id="ARBA00029447"/>
    </source>
</evidence>
<name>A0AA51X707_9GAMM</name>
<dbReference type="KEGG" id="plei:Q9312_02635"/>
<comment type="similarity">
    <text evidence="3">Belongs to the methyl-accepting chemotaxis (MCP) protein family.</text>
</comment>
<keyword evidence="2 4" id="KW-0807">Transducer</keyword>
<accession>A0AA51X707</accession>
<proteinExistence type="inferred from homology"/>
<dbReference type="InterPro" id="IPR004090">
    <property type="entry name" value="Chemotax_Me-accpt_rcpt"/>
</dbReference>
<sequence length="433" mass="47566">MFIRKSEVQKWLTKFADGTLDSNSVPDWLLPLFKQSDSDLKLHQMIDNNVESAKIISRTCRDGMEFTNKLDSMVSETIQLASAIEEMSATATEIEGLAGSVFERAQRASDESAKGQESMNLLVAKLSAIETSINQVGQFAEQFVQKTQKIIKLTNTVNEIAEQTNLLALNAAIEAARAGDHGRGFSVVADEVRSLAHRSAEAAGEIETIVADVVDGAHNIEGNVKKAVSLLDESHEDRSQLVQTITAANEVATQNVDATSQIASAATEQSAVSQEMANGVHSTSQGLEHSSQAFSNIFKSMELLRELQTFTLKLYDDGEDQILLRLAKADHVVWVDKVLRFALFGQSSITDKELLDHTQCRLGKFLASPRGQIYKNHAKFNDLVNNVHPAVHEFGKELYREARARPNSDEVRAGVNKLIESSDKVLSILAELT</sequence>
<dbReference type="PROSITE" id="PS50111">
    <property type="entry name" value="CHEMOTAXIS_TRANSDUC_2"/>
    <property type="match status" value="1"/>
</dbReference>
<dbReference type="SUPFAM" id="SSF58104">
    <property type="entry name" value="Methyl-accepting chemotaxis protein (MCP) signaling domain"/>
    <property type="match status" value="1"/>
</dbReference>
<dbReference type="PRINTS" id="PR00260">
    <property type="entry name" value="CHEMTRNSDUCR"/>
</dbReference>
<evidence type="ECO:0000313" key="7">
    <source>
        <dbReference type="Proteomes" id="UP001239782"/>
    </source>
</evidence>
<protein>
    <submittedName>
        <fullName evidence="6">Methyl-accepting chemotaxis protein</fullName>
    </submittedName>
</protein>
<feature type="domain" description="Methyl-accepting transducer" evidence="5">
    <location>
        <begin position="65"/>
        <end position="284"/>
    </location>
</feature>
<dbReference type="Pfam" id="PF13682">
    <property type="entry name" value="CZB"/>
    <property type="match status" value="1"/>
</dbReference>
<evidence type="ECO:0000256" key="4">
    <source>
        <dbReference type="PROSITE-ProRule" id="PRU00284"/>
    </source>
</evidence>
<dbReference type="PANTHER" id="PTHR32089:SF112">
    <property type="entry name" value="LYSOZYME-LIKE PROTEIN-RELATED"/>
    <property type="match status" value="1"/>
</dbReference>
<evidence type="ECO:0000256" key="1">
    <source>
        <dbReference type="ARBA" id="ARBA00004370"/>
    </source>
</evidence>
<dbReference type="Pfam" id="PF00015">
    <property type="entry name" value="MCPsignal"/>
    <property type="match status" value="1"/>
</dbReference>
<dbReference type="CDD" id="cd11386">
    <property type="entry name" value="MCP_signal"/>
    <property type="match status" value="1"/>
</dbReference>
<organism evidence="6 7">
    <name type="scientific">Pleionea litopenaei</name>
    <dbReference type="NCBI Taxonomy" id="3070815"/>
    <lineage>
        <taxon>Bacteria</taxon>
        <taxon>Pseudomonadati</taxon>
        <taxon>Pseudomonadota</taxon>
        <taxon>Gammaproteobacteria</taxon>
        <taxon>Oceanospirillales</taxon>
        <taxon>Pleioneaceae</taxon>
        <taxon>Pleionea</taxon>
    </lineage>
</organism>
<dbReference type="Gene3D" id="1.20.120.30">
    <property type="entry name" value="Aspartate receptor, ligand-binding domain"/>
    <property type="match status" value="1"/>
</dbReference>
<dbReference type="Proteomes" id="UP001239782">
    <property type="component" value="Chromosome"/>
</dbReference>
<dbReference type="Gene3D" id="1.10.287.950">
    <property type="entry name" value="Methyl-accepting chemotaxis protein"/>
    <property type="match status" value="1"/>
</dbReference>
<dbReference type="SMART" id="SM00283">
    <property type="entry name" value="MA"/>
    <property type="match status" value="1"/>
</dbReference>
<dbReference type="GO" id="GO:0007165">
    <property type="term" value="P:signal transduction"/>
    <property type="evidence" value="ECO:0007669"/>
    <property type="project" value="UniProtKB-KW"/>
</dbReference>
<dbReference type="RefSeq" id="WP_309202990.1">
    <property type="nucleotide sequence ID" value="NZ_CP133548.1"/>
</dbReference>
<gene>
    <name evidence="6" type="ORF">Q9312_02635</name>
</gene>
<dbReference type="InterPro" id="IPR025991">
    <property type="entry name" value="Chemoreceptor_zinc-bind_dom"/>
</dbReference>
<dbReference type="PANTHER" id="PTHR32089">
    <property type="entry name" value="METHYL-ACCEPTING CHEMOTAXIS PROTEIN MCPB"/>
    <property type="match status" value="1"/>
</dbReference>
<dbReference type="GO" id="GO:0004888">
    <property type="term" value="F:transmembrane signaling receptor activity"/>
    <property type="evidence" value="ECO:0007669"/>
    <property type="project" value="InterPro"/>
</dbReference>
<keyword evidence="7" id="KW-1185">Reference proteome</keyword>
<dbReference type="InterPro" id="IPR004089">
    <property type="entry name" value="MCPsignal_dom"/>
</dbReference>
<evidence type="ECO:0000313" key="6">
    <source>
        <dbReference type="EMBL" id="WMS87832.1"/>
    </source>
</evidence>
<evidence type="ECO:0000256" key="2">
    <source>
        <dbReference type="ARBA" id="ARBA00023224"/>
    </source>
</evidence>
<dbReference type="EMBL" id="CP133548">
    <property type="protein sequence ID" value="WMS87832.1"/>
    <property type="molecule type" value="Genomic_DNA"/>
</dbReference>
<comment type="subcellular location">
    <subcellularLocation>
        <location evidence="1">Membrane</location>
    </subcellularLocation>
</comment>